<evidence type="ECO:0000256" key="1">
    <source>
        <dbReference type="SAM" id="SignalP"/>
    </source>
</evidence>
<dbReference type="Proteomes" id="UP001179614">
    <property type="component" value="Chromosome"/>
</dbReference>
<proteinExistence type="predicted"/>
<evidence type="ECO:0000313" key="3">
    <source>
        <dbReference type="EMBL" id="WBL82225.1"/>
    </source>
</evidence>
<sequence length="288" mass="30303">MKQSVSLIVAGIAALMNTLVAAHAEERVISTKSGGQVDFQIDGNGPVILMIASLGRGASDFDDLSNRLVASGFTAVRPQPRGIGKSTGPTNGVTLHDLAADVAAVIESLGAKPVIAIGHAFGQRVGRTLASDRPDLVRAMIMVAAGGKAPLKPGAQEALAGSFRLDQPIEKRMQDVKFAFFAPGNDANVWREGWYPDVSKVQMSALRATPVEGWWNAGSTTPLLVIQGLQDAVAPPANGHMMKDEMGDRVELVDIDGAGHAMLPEQPEAIASAIVNFSRKLPSKTPKQ</sequence>
<evidence type="ECO:0000259" key="2">
    <source>
        <dbReference type="Pfam" id="PF00561"/>
    </source>
</evidence>
<dbReference type="SUPFAM" id="SSF53474">
    <property type="entry name" value="alpha/beta-Hydrolases"/>
    <property type="match status" value="1"/>
</dbReference>
<dbReference type="RefSeq" id="WP_270171933.1">
    <property type="nucleotide sequence ID" value="NZ_CP089391.1"/>
</dbReference>
<gene>
    <name evidence="3" type="ORF">I3J27_17980</name>
</gene>
<dbReference type="GO" id="GO:0016787">
    <property type="term" value="F:hydrolase activity"/>
    <property type="evidence" value="ECO:0007669"/>
    <property type="project" value="UniProtKB-KW"/>
</dbReference>
<organism evidence="3 4">
    <name type="scientific">Bradyrhizobium xenonodulans</name>
    <dbReference type="NCBI Taxonomy" id="2736875"/>
    <lineage>
        <taxon>Bacteria</taxon>
        <taxon>Pseudomonadati</taxon>
        <taxon>Pseudomonadota</taxon>
        <taxon>Alphaproteobacteria</taxon>
        <taxon>Hyphomicrobiales</taxon>
        <taxon>Nitrobacteraceae</taxon>
        <taxon>Bradyrhizobium</taxon>
    </lineage>
</organism>
<keyword evidence="3" id="KW-0378">Hydrolase</keyword>
<feature type="domain" description="AB hydrolase-1" evidence="2">
    <location>
        <begin position="46"/>
        <end position="265"/>
    </location>
</feature>
<name>A0ABY7MZ16_9BRAD</name>
<dbReference type="PANTHER" id="PTHR43798">
    <property type="entry name" value="MONOACYLGLYCEROL LIPASE"/>
    <property type="match status" value="1"/>
</dbReference>
<dbReference type="InterPro" id="IPR050266">
    <property type="entry name" value="AB_hydrolase_sf"/>
</dbReference>
<dbReference type="InterPro" id="IPR000073">
    <property type="entry name" value="AB_hydrolase_1"/>
</dbReference>
<dbReference type="PANTHER" id="PTHR43798:SF33">
    <property type="entry name" value="HYDROLASE, PUTATIVE (AFU_ORTHOLOGUE AFUA_2G14860)-RELATED"/>
    <property type="match status" value="1"/>
</dbReference>
<dbReference type="EMBL" id="CP089391">
    <property type="protein sequence ID" value="WBL82225.1"/>
    <property type="molecule type" value="Genomic_DNA"/>
</dbReference>
<feature type="chain" id="PRO_5046526498" evidence="1">
    <location>
        <begin position="25"/>
        <end position="288"/>
    </location>
</feature>
<evidence type="ECO:0000313" key="4">
    <source>
        <dbReference type="Proteomes" id="UP001179614"/>
    </source>
</evidence>
<keyword evidence="4" id="KW-1185">Reference proteome</keyword>
<keyword evidence="1" id="KW-0732">Signal</keyword>
<reference evidence="3" key="1">
    <citation type="submission" date="2021-12" db="EMBL/GenBank/DDBJ databases">
        <title>Bradyrhizobium xenonodulans sp. nov.</title>
        <authorList>
            <person name="Claassens R."/>
            <person name="Venter S.N."/>
            <person name="Beukes C.W."/>
            <person name="Stepkowski T."/>
            <person name="Steenkamp E.T."/>
        </authorList>
    </citation>
    <scope>NUCLEOTIDE SEQUENCE</scope>
    <source>
        <strain evidence="3">14AB</strain>
    </source>
</reference>
<protein>
    <submittedName>
        <fullName evidence="3">Alpha/beta hydrolase</fullName>
    </submittedName>
</protein>
<dbReference type="InterPro" id="IPR029058">
    <property type="entry name" value="AB_hydrolase_fold"/>
</dbReference>
<accession>A0ABY7MZ16</accession>
<dbReference type="Pfam" id="PF00561">
    <property type="entry name" value="Abhydrolase_1"/>
    <property type="match status" value="1"/>
</dbReference>
<dbReference type="Gene3D" id="3.40.50.1820">
    <property type="entry name" value="alpha/beta hydrolase"/>
    <property type="match status" value="1"/>
</dbReference>
<feature type="signal peptide" evidence="1">
    <location>
        <begin position="1"/>
        <end position="24"/>
    </location>
</feature>